<sequence length="143" mass="16465">MPKLDQCDVFLVADLVDKDGLNWDVNKVRQLFSEAYQKRILKIVVGPQSLADEKVWHKKMKQAQGRLVFGMSSFSEWWSNVILLLDKEFGEHVILARLKRRWPLSNNGVAHRRTRPMLRTLGALLRGSFGGWGYEATENVAKL</sequence>
<accession>B9RWL6</accession>
<evidence type="ECO:0000313" key="2">
    <source>
        <dbReference type="Proteomes" id="UP000008311"/>
    </source>
</evidence>
<name>B9RWL6_RICCO</name>
<dbReference type="Proteomes" id="UP000008311">
    <property type="component" value="Unassembled WGS sequence"/>
</dbReference>
<gene>
    <name evidence="1" type="ORF">RCOM_1020830</name>
</gene>
<dbReference type="EMBL" id="EQ973823">
    <property type="protein sequence ID" value="EEF44268.1"/>
    <property type="molecule type" value="Genomic_DNA"/>
</dbReference>
<dbReference type="InParanoid" id="B9RWL6"/>
<proteinExistence type="predicted"/>
<keyword evidence="2" id="KW-1185">Reference proteome</keyword>
<organism evidence="1 2">
    <name type="scientific">Ricinus communis</name>
    <name type="common">Castor bean</name>
    <dbReference type="NCBI Taxonomy" id="3988"/>
    <lineage>
        <taxon>Eukaryota</taxon>
        <taxon>Viridiplantae</taxon>
        <taxon>Streptophyta</taxon>
        <taxon>Embryophyta</taxon>
        <taxon>Tracheophyta</taxon>
        <taxon>Spermatophyta</taxon>
        <taxon>Magnoliopsida</taxon>
        <taxon>eudicotyledons</taxon>
        <taxon>Gunneridae</taxon>
        <taxon>Pentapetalae</taxon>
        <taxon>rosids</taxon>
        <taxon>fabids</taxon>
        <taxon>Malpighiales</taxon>
        <taxon>Euphorbiaceae</taxon>
        <taxon>Acalyphoideae</taxon>
        <taxon>Acalypheae</taxon>
        <taxon>Ricinus</taxon>
    </lineage>
</organism>
<dbReference type="AlphaFoldDB" id="B9RWL6"/>
<protein>
    <submittedName>
        <fullName evidence="1">Uncharacterized protein</fullName>
    </submittedName>
</protein>
<reference evidence="2" key="1">
    <citation type="journal article" date="2010" name="Nat. Biotechnol.">
        <title>Draft genome sequence of the oilseed species Ricinus communis.</title>
        <authorList>
            <person name="Chan A.P."/>
            <person name="Crabtree J."/>
            <person name="Zhao Q."/>
            <person name="Lorenzi H."/>
            <person name="Orvis J."/>
            <person name="Puiu D."/>
            <person name="Melake-Berhan A."/>
            <person name="Jones K.M."/>
            <person name="Redman J."/>
            <person name="Chen G."/>
            <person name="Cahoon E.B."/>
            <person name="Gedil M."/>
            <person name="Stanke M."/>
            <person name="Haas B.J."/>
            <person name="Wortman J.R."/>
            <person name="Fraser-Liggett C.M."/>
            <person name="Ravel J."/>
            <person name="Rabinowicz P.D."/>
        </authorList>
    </citation>
    <scope>NUCLEOTIDE SEQUENCE [LARGE SCALE GENOMIC DNA]</scope>
    <source>
        <strain evidence="2">cv. Hale</strain>
    </source>
</reference>
<evidence type="ECO:0000313" key="1">
    <source>
        <dbReference type="EMBL" id="EEF44268.1"/>
    </source>
</evidence>